<dbReference type="CDD" id="cd05254">
    <property type="entry name" value="dTDP_HR_like_SDR_e"/>
    <property type="match status" value="1"/>
</dbReference>
<dbReference type="GO" id="GO:0008831">
    <property type="term" value="F:dTDP-4-dehydrorhamnose reductase activity"/>
    <property type="evidence" value="ECO:0007669"/>
    <property type="project" value="UniProtKB-EC"/>
</dbReference>
<reference evidence="2" key="1">
    <citation type="journal article" date="2013" name="Environ. Microbiol.">
        <title>Microbiota from the distal guts of lean and obese adolescents exhibit partial functional redundancy besides clear differences in community structure.</title>
        <authorList>
            <person name="Ferrer M."/>
            <person name="Ruiz A."/>
            <person name="Lanza F."/>
            <person name="Haange S.B."/>
            <person name="Oberbach A."/>
            <person name="Till H."/>
            <person name="Bargiela R."/>
            <person name="Campoy C."/>
            <person name="Segura M.T."/>
            <person name="Richter M."/>
            <person name="von Bergen M."/>
            <person name="Seifert J."/>
            <person name="Suarez A."/>
        </authorList>
    </citation>
    <scope>NUCLEOTIDE SEQUENCE</scope>
</reference>
<dbReference type="GO" id="GO:0019305">
    <property type="term" value="P:dTDP-rhamnose biosynthetic process"/>
    <property type="evidence" value="ECO:0007669"/>
    <property type="project" value="TreeGrafter"/>
</dbReference>
<gene>
    <name evidence="2" type="ORF">OBE_17361</name>
</gene>
<protein>
    <submittedName>
        <fullName evidence="2">dTDP-4-dehydrorhamnose reductase</fullName>
        <ecNumber evidence="2">1.1.1.133</ecNumber>
    </submittedName>
</protein>
<evidence type="ECO:0000259" key="1">
    <source>
        <dbReference type="Pfam" id="PF04321"/>
    </source>
</evidence>
<dbReference type="InterPro" id="IPR005913">
    <property type="entry name" value="dTDP_dehydrorham_reduct"/>
</dbReference>
<keyword evidence="2" id="KW-0560">Oxidoreductase</keyword>
<dbReference type="Gene3D" id="3.40.50.720">
    <property type="entry name" value="NAD(P)-binding Rossmann-like Domain"/>
    <property type="match status" value="1"/>
</dbReference>
<dbReference type="AlphaFoldDB" id="K1SB70"/>
<comment type="caution">
    <text evidence="2">The sequence shown here is derived from an EMBL/GenBank/DDBJ whole genome shotgun (WGS) entry which is preliminary data.</text>
</comment>
<dbReference type="PANTHER" id="PTHR10491">
    <property type="entry name" value="DTDP-4-DEHYDRORHAMNOSE REDUCTASE"/>
    <property type="match status" value="1"/>
</dbReference>
<organism evidence="2">
    <name type="scientific">human gut metagenome</name>
    <dbReference type="NCBI Taxonomy" id="408170"/>
    <lineage>
        <taxon>unclassified sequences</taxon>
        <taxon>metagenomes</taxon>
        <taxon>organismal metagenomes</taxon>
    </lineage>
</organism>
<dbReference type="Pfam" id="PF04321">
    <property type="entry name" value="RmlD_sub_bind"/>
    <property type="match status" value="1"/>
</dbReference>
<dbReference type="PANTHER" id="PTHR10491:SF4">
    <property type="entry name" value="METHIONINE ADENOSYLTRANSFERASE 2 SUBUNIT BETA"/>
    <property type="match status" value="1"/>
</dbReference>
<feature type="domain" description="RmlD-like substrate binding" evidence="1">
    <location>
        <begin position="1"/>
        <end position="174"/>
    </location>
</feature>
<dbReference type="InterPro" id="IPR036291">
    <property type="entry name" value="NAD(P)-bd_dom_sf"/>
</dbReference>
<proteinExistence type="predicted"/>
<dbReference type="EC" id="1.1.1.133" evidence="2"/>
<dbReference type="Gene3D" id="3.90.25.10">
    <property type="entry name" value="UDP-galactose 4-epimerase, domain 1"/>
    <property type="match status" value="1"/>
</dbReference>
<dbReference type="InterPro" id="IPR029903">
    <property type="entry name" value="RmlD-like-bd"/>
</dbReference>
<dbReference type="EMBL" id="AJWZ01011594">
    <property type="protein sequence ID" value="EKC44656.1"/>
    <property type="molecule type" value="Genomic_DNA"/>
</dbReference>
<accession>K1SB70</accession>
<name>K1SB70_9ZZZZ</name>
<dbReference type="GO" id="GO:0005829">
    <property type="term" value="C:cytosol"/>
    <property type="evidence" value="ECO:0007669"/>
    <property type="project" value="TreeGrafter"/>
</dbReference>
<feature type="non-terminal residue" evidence="2">
    <location>
        <position position="1"/>
    </location>
</feature>
<sequence>NCAAYTNVDKAEEEVETADRINREAVRNLAEAAKACDATLFHISTDYAFGGVGNTPFREEDPTAPLGMYGKTKLAGEEAIVASGCKHLVFRTAWLYSPYGRNFLKTMLQLTADKPELQVVFDQVGTPTCAADLARVIFDRIESGDYAGREGFYHFSNEGVCSWYDFAHEIAVLAGHTS</sequence>
<dbReference type="SUPFAM" id="SSF51735">
    <property type="entry name" value="NAD(P)-binding Rossmann-fold domains"/>
    <property type="match status" value="1"/>
</dbReference>
<evidence type="ECO:0000313" key="2">
    <source>
        <dbReference type="EMBL" id="EKC44656.1"/>
    </source>
</evidence>